<accession>A0ABS4KS76</accession>
<evidence type="ECO:0000313" key="3">
    <source>
        <dbReference type="Proteomes" id="UP001519307"/>
    </source>
</evidence>
<dbReference type="EMBL" id="JAGGLM010000008">
    <property type="protein sequence ID" value="MBP2032880.1"/>
    <property type="molecule type" value="Genomic_DNA"/>
</dbReference>
<protein>
    <submittedName>
        <fullName evidence="2">Tryptophan-rich sensory protein</fullName>
    </submittedName>
</protein>
<feature type="transmembrane region" description="Helical" evidence="1">
    <location>
        <begin position="12"/>
        <end position="32"/>
    </location>
</feature>
<reference evidence="2 3" key="1">
    <citation type="submission" date="2021-03" db="EMBL/GenBank/DDBJ databases">
        <title>Genomic Encyclopedia of Type Strains, Phase IV (KMG-IV): sequencing the most valuable type-strain genomes for metagenomic binning, comparative biology and taxonomic classification.</title>
        <authorList>
            <person name="Goeker M."/>
        </authorList>
    </citation>
    <scope>NUCLEOTIDE SEQUENCE [LARGE SCALE GENOMIC DNA]</scope>
    <source>
        <strain evidence="2 3">DSM 28783</strain>
    </source>
</reference>
<feature type="transmembrane region" description="Helical" evidence="1">
    <location>
        <begin position="209"/>
        <end position="228"/>
    </location>
</feature>
<feature type="transmembrane region" description="Helical" evidence="1">
    <location>
        <begin position="240"/>
        <end position="265"/>
    </location>
</feature>
<sequence>MNFLIEVFIRTFIETFYLVGVIIFIGVILGILRTYSMRNFQRSFGDTAVMVTGFIGVPVHELSHAIFAILFGHRVTDIKLLQKPDENGTMGYVNHSYNEFSIYQQIGNFFIGIAPILGGVICIITLMYFIIPESYNQFINILVNNFHAVTLDKSVIKGMIISYKGLIKTIFSFKNFQNPYFYIFLFVSISISSHISLSSADIKGAYRGLVTLFSVLLLINIFGLSKYFMAFNILKYNMLITGFLIIAVILSTVTFLISLIVSILIKRNRIY</sequence>
<keyword evidence="1" id="KW-0812">Transmembrane</keyword>
<evidence type="ECO:0000313" key="2">
    <source>
        <dbReference type="EMBL" id="MBP2032880.1"/>
    </source>
</evidence>
<keyword evidence="1" id="KW-0472">Membrane</keyword>
<proteinExistence type="predicted"/>
<evidence type="ECO:0000256" key="1">
    <source>
        <dbReference type="SAM" id="Phobius"/>
    </source>
</evidence>
<comment type="caution">
    <text evidence="2">The sequence shown here is derived from an EMBL/GenBank/DDBJ whole genome shotgun (WGS) entry which is preliminary data.</text>
</comment>
<name>A0ABS4KS76_9CLOT</name>
<feature type="transmembrane region" description="Helical" evidence="1">
    <location>
        <begin position="109"/>
        <end position="131"/>
    </location>
</feature>
<gene>
    <name evidence="2" type="ORF">J2Z42_001559</name>
</gene>
<feature type="transmembrane region" description="Helical" evidence="1">
    <location>
        <begin position="180"/>
        <end position="197"/>
    </location>
</feature>
<keyword evidence="1" id="KW-1133">Transmembrane helix</keyword>
<keyword evidence="3" id="KW-1185">Reference proteome</keyword>
<dbReference type="Proteomes" id="UP001519307">
    <property type="component" value="Unassembled WGS sequence"/>
</dbReference>
<organism evidence="2 3">
    <name type="scientific">Clostridium algifaecis</name>
    <dbReference type="NCBI Taxonomy" id="1472040"/>
    <lineage>
        <taxon>Bacteria</taxon>
        <taxon>Bacillati</taxon>
        <taxon>Bacillota</taxon>
        <taxon>Clostridia</taxon>
        <taxon>Eubacteriales</taxon>
        <taxon>Clostridiaceae</taxon>
        <taxon>Clostridium</taxon>
    </lineage>
</organism>
<dbReference type="RefSeq" id="WP_209702039.1">
    <property type="nucleotide sequence ID" value="NZ_JAGGLM010000008.1"/>
</dbReference>